<gene>
    <name evidence="2" type="ORF">G4V63_06535</name>
</gene>
<dbReference type="AlphaFoldDB" id="A0A7C9VCL2"/>
<organism evidence="2 3">
    <name type="scientific">Candidatus Afipia apatlaquensis</name>
    <dbReference type="NCBI Taxonomy" id="2712852"/>
    <lineage>
        <taxon>Bacteria</taxon>
        <taxon>Pseudomonadati</taxon>
        <taxon>Pseudomonadota</taxon>
        <taxon>Alphaproteobacteria</taxon>
        <taxon>Hyphomicrobiales</taxon>
        <taxon>Nitrobacteraceae</taxon>
        <taxon>Afipia</taxon>
    </lineage>
</organism>
<accession>A0A7C9VCL2</accession>
<evidence type="ECO:0000313" key="2">
    <source>
        <dbReference type="EMBL" id="NGX94888.1"/>
    </source>
</evidence>
<evidence type="ECO:0000256" key="1">
    <source>
        <dbReference type="SAM" id="MobiDB-lite"/>
    </source>
</evidence>
<reference evidence="2" key="1">
    <citation type="submission" date="2020-02" db="EMBL/GenBank/DDBJ databases">
        <title>Draft genome sequence of Candidatus Afipia apatlaquensis IBT-C3, a potential strain for decolorization of textile dyes.</title>
        <authorList>
            <person name="Sanchez-Reyes A."/>
            <person name="Breton-Deval L."/>
            <person name="Mangelson H."/>
            <person name="Sanchez-Flores A."/>
        </authorList>
    </citation>
    <scope>NUCLEOTIDE SEQUENCE [LARGE SCALE GENOMIC DNA]</scope>
    <source>
        <strain evidence="2">IBT-C3</strain>
    </source>
</reference>
<keyword evidence="3" id="KW-1185">Reference proteome</keyword>
<sequence>PGTGVSGLESDGKDQLFCGGGQSGKIRAVKRPKRSATAG</sequence>
<feature type="compositionally biased region" description="Basic residues" evidence="1">
    <location>
        <begin position="27"/>
        <end position="39"/>
    </location>
</feature>
<dbReference type="GO" id="GO:0016740">
    <property type="term" value="F:transferase activity"/>
    <property type="evidence" value="ECO:0007669"/>
    <property type="project" value="UniProtKB-KW"/>
</dbReference>
<feature type="region of interest" description="Disordered" evidence="1">
    <location>
        <begin position="1"/>
        <end position="39"/>
    </location>
</feature>
<feature type="non-terminal residue" evidence="2">
    <location>
        <position position="1"/>
    </location>
</feature>
<comment type="caution">
    <text evidence="2">The sequence shown here is derived from an EMBL/GenBank/DDBJ whole genome shotgun (WGS) entry which is preliminary data.</text>
</comment>
<evidence type="ECO:0000313" key="3">
    <source>
        <dbReference type="Proteomes" id="UP000480266"/>
    </source>
</evidence>
<proteinExistence type="predicted"/>
<dbReference type="EMBL" id="JAAMRR010000340">
    <property type="protein sequence ID" value="NGX94888.1"/>
    <property type="molecule type" value="Genomic_DNA"/>
</dbReference>
<name>A0A7C9VCL2_9BRAD</name>
<protein>
    <submittedName>
        <fullName evidence="2">Glutamine cyclotransferase</fullName>
    </submittedName>
</protein>
<dbReference type="Proteomes" id="UP000480266">
    <property type="component" value="Unassembled WGS sequence"/>
</dbReference>